<dbReference type="EMBL" id="KI894020">
    <property type="protein sequence ID" value="OCF26940.1"/>
    <property type="molecule type" value="Genomic_DNA"/>
</dbReference>
<gene>
    <name evidence="2" type="ORF">I302_04631</name>
</gene>
<protein>
    <submittedName>
        <fullName evidence="2">Uncharacterized protein</fullName>
    </submittedName>
</protein>
<reference evidence="2" key="2">
    <citation type="submission" date="2014-01" db="EMBL/GenBank/DDBJ databases">
        <title>Evolution of pathogenesis and genome organization in the Tremellales.</title>
        <authorList>
            <person name="Cuomo C."/>
            <person name="Litvintseva A."/>
            <person name="Heitman J."/>
            <person name="Chen Y."/>
            <person name="Sun S."/>
            <person name="Springer D."/>
            <person name="Dromer F."/>
            <person name="Young S."/>
            <person name="Zeng Q."/>
            <person name="Chapman S."/>
            <person name="Gujja S."/>
            <person name="Saif S."/>
            <person name="Birren B."/>
        </authorList>
    </citation>
    <scope>NUCLEOTIDE SEQUENCE</scope>
    <source>
        <strain evidence="2">CBS 10118</strain>
    </source>
</reference>
<organism evidence="2">
    <name type="scientific">Kwoniella bestiolae CBS 10118</name>
    <dbReference type="NCBI Taxonomy" id="1296100"/>
    <lineage>
        <taxon>Eukaryota</taxon>
        <taxon>Fungi</taxon>
        <taxon>Dikarya</taxon>
        <taxon>Basidiomycota</taxon>
        <taxon>Agaricomycotina</taxon>
        <taxon>Tremellomycetes</taxon>
        <taxon>Tremellales</taxon>
        <taxon>Cryptococcaceae</taxon>
        <taxon>Kwoniella</taxon>
    </lineage>
</organism>
<accession>A0A1B9G7H5</accession>
<sequence>MSTLVSQHPGLPSGPFTEDSFANWTLNDFLALTEELRKSKGSSKPVECHLTHFCSINIDLTDVSKEGISNPRPFKFKRCDFSVRAQSSSSPLDRREHCSSSSSVEEGHYAFSIYETTYARRKWPPA</sequence>
<dbReference type="AlphaFoldDB" id="A0A1B9G7H5"/>
<dbReference type="VEuPathDB" id="FungiDB:I302_04631"/>
<feature type="region of interest" description="Disordered" evidence="1">
    <location>
        <begin position="85"/>
        <end position="105"/>
    </location>
</feature>
<proteinExistence type="predicted"/>
<evidence type="ECO:0000256" key="1">
    <source>
        <dbReference type="SAM" id="MobiDB-lite"/>
    </source>
</evidence>
<name>A0A1B9G7H5_9TREE</name>
<evidence type="ECO:0000313" key="2">
    <source>
        <dbReference type="EMBL" id="OCF26940.1"/>
    </source>
</evidence>
<reference evidence="2" key="1">
    <citation type="submission" date="2013-07" db="EMBL/GenBank/DDBJ databases">
        <title>The Genome Sequence of Cryptococcus bestiolae CBS10118.</title>
        <authorList>
            <consortium name="The Broad Institute Genome Sequencing Platform"/>
            <person name="Cuomo C."/>
            <person name="Litvintseva A."/>
            <person name="Chen Y."/>
            <person name="Heitman J."/>
            <person name="Sun S."/>
            <person name="Springer D."/>
            <person name="Dromer F."/>
            <person name="Young S.K."/>
            <person name="Zeng Q."/>
            <person name="Gargeya S."/>
            <person name="Fitzgerald M."/>
            <person name="Abouelleil A."/>
            <person name="Alvarado L."/>
            <person name="Berlin A.M."/>
            <person name="Chapman S.B."/>
            <person name="Dewar J."/>
            <person name="Goldberg J."/>
            <person name="Griggs A."/>
            <person name="Gujja S."/>
            <person name="Hansen M."/>
            <person name="Howarth C."/>
            <person name="Imamovic A."/>
            <person name="Larimer J."/>
            <person name="McCowan C."/>
            <person name="Murphy C."/>
            <person name="Pearson M."/>
            <person name="Priest M."/>
            <person name="Roberts A."/>
            <person name="Saif S."/>
            <person name="Shea T."/>
            <person name="Sykes S."/>
            <person name="Wortman J."/>
            <person name="Nusbaum C."/>
            <person name="Birren B."/>
        </authorList>
    </citation>
    <scope>NUCLEOTIDE SEQUENCE [LARGE SCALE GENOMIC DNA]</scope>
    <source>
        <strain evidence="2">CBS 10118</strain>
    </source>
</reference>